<dbReference type="InterPro" id="IPR011989">
    <property type="entry name" value="ARM-like"/>
</dbReference>
<name>A0A5C4T654_9BACL</name>
<accession>A0A5C4T654</accession>
<dbReference type="OrthoDB" id="9794671at2"/>
<dbReference type="InterPro" id="IPR003790">
    <property type="entry name" value="GHL10"/>
</dbReference>
<evidence type="ECO:0000313" key="3">
    <source>
        <dbReference type="Proteomes" id="UP000307943"/>
    </source>
</evidence>
<comment type="caution">
    <text evidence="2">The sequence shown here is derived from an EMBL/GenBank/DDBJ whole genome shotgun (WGS) entry which is preliminary data.</text>
</comment>
<proteinExistence type="predicted"/>
<dbReference type="InterPro" id="IPR016024">
    <property type="entry name" value="ARM-type_fold"/>
</dbReference>
<protein>
    <recommendedName>
        <fullName evidence="1">Glycosyl hydrolase-like 10 domain-containing protein</fullName>
    </recommendedName>
</protein>
<keyword evidence="3" id="KW-1185">Reference proteome</keyword>
<dbReference type="SUPFAM" id="SSF48371">
    <property type="entry name" value="ARM repeat"/>
    <property type="match status" value="1"/>
</dbReference>
<evidence type="ECO:0000259" key="1">
    <source>
        <dbReference type="Pfam" id="PF02638"/>
    </source>
</evidence>
<organism evidence="2 3">
    <name type="scientific">Paenibacillus hemerocallicola</name>
    <dbReference type="NCBI Taxonomy" id="1172614"/>
    <lineage>
        <taxon>Bacteria</taxon>
        <taxon>Bacillati</taxon>
        <taxon>Bacillota</taxon>
        <taxon>Bacilli</taxon>
        <taxon>Bacillales</taxon>
        <taxon>Paenibacillaceae</taxon>
        <taxon>Paenibacillus</taxon>
    </lineage>
</organism>
<gene>
    <name evidence="2" type="ORF">FE784_21015</name>
</gene>
<dbReference type="Gene3D" id="1.25.10.10">
    <property type="entry name" value="Leucine-rich Repeat Variant"/>
    <property type="match status" value="1"/>
</dbReference>
<feature type="domain" description="Glycosyl hydrolase-like 10" evidence="1">
    <location>
        <begin position="156"/>
        <end position="315"/>
    </location>
</feature>
<dbReference type="Pfam" id="PF13646">
    <property type="entry name" value="HEAT_2"/>
    <property type="match status" value="1"/>
</dbReference>
<dbReference type="Pfam" id="PF02638">
    <property type="entry name" value="GHL10"/>
    <property type="match status" value="1"/>
</dbReference>
<evidence type="ECO:0000313" key="2">
    <source>
        <dbReference type="EMBL" id="TNJ64275.1"/>
    </source>
</evidence>
<sequence length="716" mass="80924">MTRGECMKMYVYCSYGDELVSSKKQPVDSPAAVEAMIEWMSRTYNVKRMYWRGAGEELWDRTMQFGKETPFGYEYAAVWKRHTLQSGTTRALVSAGKRYGMEIIMYTGLFDYGVQPDIGIIGPYMFEDRGRIEHPEWCMRDRWGERRCPGPFEFAFPEARQYVIRRYVEEIVRNDYDGINFYTYVENCGLRYLEEFGFAEPIVSLFQEKYPDIDLRKGRLSDEQTEHWYACRGKFVTDFVRELHAELKLHGKKLSIILDAENPDYVQPWWGKSVPGTGYIRTDWQTWIAEGIVDELWVQLAEIGKQTSTLDNLLRSCAGTSVKLVVRTPKPFDPVWEPYVSAGVTPVAVITSPVNGIERMVKAPPSTALLHSEDWIHRSQGLTDMAEGRIEGDVQAAIVLAQDRNLVVRQRAMRALKKFGTSAHLPIIYAGLHDEENCVRVAAAEAAGVIHDGDTPGRLLAAIESDDTFLMKSACAGSLLAIGENSLSDATAGLSSKYRGVREVCAKALIGLYEIDGTALYPLLTGIVRNADEDEIIRYWTIDGLLGLCLGGRLDAEEEKAFIAELAARIDKECSTVVQLHIVRAIGKLAEEGKTACMPTNIVGKLEQLFREYGDGCLRTDAAFGWRLAGNALLSFGAAGIEILEKFREQTQNRWLAWLAYEVVYLSHQKAEFLLIDQRQMIADHEHYAPQFPGYRAWREDIRSISRLPDSSFDAS</sequence>
<dbReference type="AlphaFoldDB" id="A0A5C4T654"/>
<dbReference type="Gene3D" id="3.20.20.80">
    <property type="entry name" value="Glycosidases"/>
    <property type="match status" value="1"/>
</dbReference>
<dbReference type="EMBL" id="VDCQ01000031">
    <property type="protein sequence ID" value="TNJ64275.1"/>
    <property type="molecule type" value="Genomic_DNA"/>
</dbReference>
<reference evidence="2 3" key="1">
    <citation type="submission" date="2019-05" db="EMBL/GenBank/DDBJ databases">
        <title>We sequenced the genome of Paenibacillus hemerocallicola KCTC 33185 for further insight into its adaptation and study the phylogeny of Paenibacillus.</title>
        <authorList>
            <person name="Narsing Rao M.P."/>
        </authorList>
    </citation>
    <scope>NUCLEOTIDE SEQUENCE [LARGE SCALE GENOMIC DNA]</scope>
    <source>
        <strain evidence="2 3">KCTC 33185</strain>
    </source>
</reference>
<dbReference type="Proteomes" id="UP000307943">
    <property type="component" value="Unassembled WGS sequence"/>
</dbReference>